<evidence type="ECO:0000313" key="3">
    <source>
        <dbReference type="Proteomes" id="UP000269945"/>
    </source>
</evidence>
<reference evidence="2 3" key="1">
    <citation type="submission" date="2018-10" db="EMBL/GenBank/DDBJ databases">
        <authorList>
            <person name="Ekblom R."/>
            <person name="Jareborg N."/>
        </authorList>
    </citation>
    <scope>NUCLEOTIDE SEQUENCE [LARGE SCALE GENOMIC DNA]</scope>
    <source>
        <tissue evidence="2">Muscle</tissue>
    </source>
</reference>
<keyword evidence="1" id="KW-0812">Transmembrane</keyword>
<accession>A0A9X9M4I7</accession>
<keyword evidence="1" id="KW-0472">Membrane</keyword>
<sequence>MARRSRILSIEDKAWSWLMDAELELRIPPPTVFLALLWDARMACLHVFRCISPLLLVFCRGILVILFKRYLSSVLVVPFPQGLVLCGHVSTSSALSIDRAWVP</sequence>
<name>A0A9X9M4I7_GULGU</name>
<dbReference type="EMBL" id="CYRY02042695">
    <property type="protein sequence ID" value="VCX36557.1"/>
    <property type="molecule type" value="Genomic_DNA"/>
</dbReference>
<proteinExistence type="predicted"/>
<evidence type="ECO:0000313" key="2">
    <source>
        <dbReference type="EMBL" id="VCX36557.1"/>
    </source>
</evidence>
<protein>
    <submittedName>
        <fullName evidence="2">Uncharacterized protein</fullName>
    </submittedName>
</protein>
<dbReference type="AlphaFoldDB" id="A0A9X9M4I7"/>
<keyword evidence="3" id="KW-1185">Reference proteome</keyword>
<evidence type="ECO:0000256" key="1">
    <source>
        <dbReference type="SAM" id="Phobius"/>
    </source>
</evidence>
<dbReference type="Proteomes" id="UP000269945">
    <property type="component" value="Unassembled WGS sequence"/>
</dbReference>
<gene>
    <name evidence="2" type="ORF">BN2614_LOCUS1</name>
</gene>
<feature type="transmembrane region" description="Helical" evidence="1">
    <location>
        <begin position="47"/>
        <end position="67"/>
    </location>
</feature>
<organism evidence="2 3">
    <name type="scientific">Gulo gulo</name>
    <name type="common">Wolverine</name>
    <name type="synonym">Gluton</name>
    <dbReference type="NCBI Taxonomy" id="48420"/>
    <lineage>
        <taxon>Eukaryota</taxon>
        <taxon>Metazoa</taxon>
        <taxon>Chordata</taxon>
        <taxon>Craniata</taxon>
        <taxon>Vertebrata</taxon>
        <taxon>Euteleostomi</taxon>
        <taxon>Mammalia</taxon>
        <taxon>Eutheria</taxon>
        <taxon>Laurasiatheria</taxon>
        <taxon>Carnivora</taxon>
        <taxon>Caniformia</taxon>
        <taxon>Musteloidea</taxon>
        <taxon>Mustelidae</taxon>
        <taxon>Guloninae</taxon>
        <taxon>Gulo</taxon>
    </lineage>
</organism>
<comment type="caution">
    <text evidence="2">The sequence shown here is derived from an EMBL/GenBank/DDBJ whole genome shotgun (WGS) entry which is preliminary data.</text>
</comment>
<keyword evidence="1" id="KW-1133">Transmembrane helix</keyword>